<dbReference type="AlphaFoldDB" id="A0A369XW16"/>
<comment type="caution">
    <text evidence="2">The sequence shown here is derived from an EMBL/GenBank/DDBJ whole genome shotgun (WGS) entry which is preliminary data.</text>
</comment>
<dbReference type="Proteomes" id="UP000253831">
    <property type="component" value="Unassembled WGS sequence"/>
</dbReference>
<keyword evidence="1" id="KW-1133">Transmembrane helix</keyword>
<accession>A0A369XW16</accession>
<keyword evidence="1" id="KW-0472">Membrane</keyword>
<dbReference type="EMBL" id="QPGA01000006">
    <property type="protein sequence ID" value="RDE51568.1"/>
    <property type="molecule type" value="Genomic_DNA"/>
</dbReference>
<reference evidence="2 3" key="1">
    <citation type="submission" date="2018-05" db="EMBL/GenBank/DDBJ databases">
        <title>Integrated omic analyses show evidence that a Ca. Accumulibacter phosphatis strain performs denitrification under micro-aerobic conditions.</title>
        <authorList>
            <person name="Camejo P.Y."/>
            <person name="Katherine M.D."/>
            <person name="Daniel N.R."/>
        </authorList>
    </citation>
    <scope>NUCLEOTIDE SEQUENCE [LARGE SCALE GENOMIC DNA]</scope>
    <source>
        <strain evidence="2">UW-LDO-IC</strain>
    </source>
</reference>
<feature type="transmembrane region" description="Helical" evidence="1">
    <location>
        <begin position="43"/>
        <end position="65"/>
    </location>
</feature>
<gene>
    <name evidence="2" type="ORF">DVS81_05255</name>
</gene>
<proteinExistence type="predicted"/>
<evidence type="ECO:0000313" key="3">
    <source>
        <dbReference type="Proteomes" id="UP000253831"/>
    </source>
</evidence>
<protein>
    <submittedName>
        <fullName evidence="2">LapA family protein</fullName>
    </submittedName>
</protein>
<evidence type="ECO:0000313" key="2">
    <source>
        <dbReference type="EMBL" id="RDE51568.1"/>
    </source>
</evidence>
<evidence type="ECO:0000256" key="1">
    <source>
        <dbReference type="SAM" id="Phobius"/>
    </source>
</evidence>
<name>A0A369XW16_9PROT</name>
<organism evidence="2 3">
    <name type="scientific">Candidatus Accumulibacter meliphilus</name>
    <dbReference type="NCBI Taxonomy" id="2211374"/>
    <lineage>
        <taxon>Bacteria</taxon>
        <taxon>Pseudomonadati</taxon>
        <taxon>Pseudomonadota</taxon>
        <taxon>Betaproteobacteria</taxon>
        <taxon>Candidatus Accumulibacter</taxon>
    </lineage>
</organism>
<keyword evidence="1" id="KW-0812">Transmembrane</keyword>
<sequence length="177" mass="18737">MKFRTLFLLLILGATAGFSALNWGAFIAPSTLSLGVTEVQAPIGVIMLGVVSLLTAYFLLFVIYVQASALFDSRRHAQELKANQELADRAEASRFTDLRGFITTELQAMGRHNGGQLASGGADPALLARLDRIETELLTAIEQSGNNVVTSLGGIEDRLSRTTNGGGLAVLAAKSSV</sequence>